<organism evidence="2 3">
    <name type="scientific">Neolewinella agarilytica</name>
    <dbReference type="NCBI Taxonomy" id="478744"/>
    <lineage>
        <taxon>Bacteria</taxon>
        <taxon>Pseudomonadati</taxon>
        <taxon>Bacteroidota</taxon>
        <taxon>Saprospiria</taxon>
        <taxon>Saprospirales</taxon>
        <taxon>Lewinellaceae</taxon>
        <taxon>Neolewinella</taxon>
    </lineage>
</organism>
<keyword evidence="1" id="KW-0472">Membrane</keyword>
<evidence type="ECO:0000256" key="1">
    <source>
        <dbReference type="SAM" id="Phobius"/>
    </source>
</evidence>
<name>A0A1H9KFN2_9BACT</name>
<dbReference type="AlphaFoldDB" id="A0A1H9KFN2"/>
<dbReference type="RefSeq" id="WP_139211924.1">
    <property type="nucleotide sequence ID" value="NZ_FOFB01000020.1"/>
</dbReference>
<gene>
    <name evidence="2" type="ORF">SAMN05444359_12082</name>
</gene>
<accession>A0A1H9KFN2</accession>
<evidence type="ECO:0000313" key="3">
    <source>
        <dbReference type="Proteomes" id="UP000199021"/>
    </source>
</evidence>
<dbReference type="EMBL" id="FOFB01000020">
    <property type="protein sequence ID" value="SEQ97755.1"/>
    <property type="molecule type" value="Genomic_DNA"/>
</dbReference>
<dbReference type="Proteomes" id="UP000199021">
    <property type="component" value="Unassembled WGS sequence"/>
</dbReference>
<reference evidence="3" key="1">
    <citation type="submission" date="2016-10" db="EMBL/GenBank/DDBJ databases">
        <authorList>
            <person name="Varghese N."/>
            <person name="Submissions S."/>
        </authorList>
    </citation>
    <scope>NUCLEOTIDE SEQUENCE [LARGE SCALE GENOMIC DNA]</scope>
    <source>
        <strain evidence="3">DSM 24740</strain>
    </source>
</reference>
<keyword evidence="1" id="KW-0812">Transmembrane</keyword>
<keyword evidence="3" id="KW-1185">Reference proteome</keyword>
<feature type="transmembrane region" description="Helical" evidence="1">
    <location>
        <begin position="45"/>
        <end position="64"/>
    </location>
</feature>
<protein>
    <submittedName>
        <fullName evidence="2">Uncharacterized protein</fullName>
    </submittedName>
</protein>
<proteinExistence type="predicted"/>
<dbReference type="InParanoid" id="A0A1H9KFN2"/>
<keyword evidence="1" id="KW-1133">Transmembrane helix</keyword>
<feature type="transmembrane region" description="Helical" evidence="1">
    <location>
        <begin position="12"/>
        <end position="33"/>
    </location>
</feature>
<sequence>MFSFFNESKPASVIEVTGGVAIGIFVTYIMTYAPEIFSSAHSIDFSYLSNLLLLGIPVIIYGWFQSEKVRQRAR</sequence>
<evidence type="ECO:0000313" key="2">
    <source>
        <dbReference type="EMBL" id="SEQ97755.1"/>
    </source>
</evidence>